<dbReference type="WBParaSite" id="L893_g19799.t1">
    <property type="protein sequence ID" value="L893_g19799.t1"/>
    <property type="gene ID" value="L893_g19799"/>
</dbReference>
<organism evidence="1 2">
    <name type="scientific">Steinernema glaseri</name>
    <dbReference type="NCBI Taxonomy" id="37863"/>
    <lineage>
        <taxon>Eukaryota</taxon>
        <taxon>Metazoa</taxon>
        <taxon>Ecdysozoa</taxon>
        <taxon>Nematoda</taxon>
        <taxon>Chromadorea</taxon>
        <taxon>Rhabditida</taxon>
        <taxon>Tylenchina</taxon>
        <taxon>Panagrolaimomorpha</taxon>
        <taxon>Strongyloidoidea</taxon>
        <taxon>Steinernematidae</taxon>
        <taxon>Steinernema</taxon>
    </lineage>
</organism>
<protein>
    <submittedName>
        <fullName evidence="2">TonB_dep_Rec domain-containing protein</fullName>
    </submittedName>
</protein>
<keyword evidence="1" id="KW-1185">Reference proteome</keyword>
<sequence>MTDERSSMFFPGLYIAGDKAALRPQTVPDIHLPGQTAHFSGKTAMNPFTHAVAATYTEDLVDSWGAGFAVNGVNNYGLDVRRNFDEYANMKYDRNDGSYQPFVLGFAVGAEFDGLGIDQKILAPTPFSPKKKIKEFGGSLNIPILGVNELFDLDGHIMTKGNGGGIFGSHIDFPLTLADPHERFPASITYLNYMADNLMHYGHVVPNVNLFGISRDKIMERLLLNKANPTMVG</sequence>
<proteinExistence type="predicted"/>
<dbReference type="AlphaFoldDB" id="A0A1I7YTX6"/>
<dbReference type="Proteomes" id="UP000095287">
    <property type="component" value="Unplaced"/>
</dbReference>
<evidence type="ECO:0000313" key="2">
    <source>
        <dbReference type="WBParaSite" id="L893_g19799.t1"/>
    </source>
</evidence>
<evidence type="ECO:0000313" key="1">
    <source>
        <dbReference type="Proteomes" id="UP000095287"/>
    </source>
</evidence>
<accession>A0A1I7YTX6</accession>
<reference evidence="2" key="1">
    <citation type="submission" date="2016-11" db="UniProtKB">
        <authorList>
            <consortium name="WormBaseParasite"/>
        </authorList>
    </citation>
    <scope>IDENTIFICATION</scope>
</reference>
<name>A0A1I7YTX6_9BILA</name>